<comment type="similarity">
    <text evidence="1">Belongs to the UPF0161 family.</text>
</comment>
<feature type="region of interest" description="Disordered" evidence="2">
    <location>
        <begin position="71"/>
        <end position="111"/>
    </location>
</feature>
<dbReference type="Pfam" id="PF01809">
    <property type="entry name" value="YidD"/>
    <property type="match status" value="1"/>
</dbReference>
<organism evidence="3 4">
    <name type="scientific">Roseimicrobium gellanilyticum</name>
    <dbReference type="NCBI Taxonomy" id="748857"/>
    <lineage>
        <taxon>Bacteria</taxon>
        <taxon>Pseudomonadati</taxon>
        <taxon>Verrucomicrobiota</taxon>
        <taxon>Verrucomicrobiia</taxon>
        <taxon>Verrucomicrobiales</taxon>
        <taxon>Verrucomicrobiaceae</taxon>
        <taxon>Roseimicrobium</taxon>
    </lineage>
</organism>
<evidence type="ECO:0000313" key="4">
    <source>
        <dbReference type="Proteomes" id="UP000253426"/>
    </source>
</evidence>
<sequence length="111" mass="12457">MKFLIRIAIRFYKRFISPVIHFAAGPMGGCRYTPTCSMYFLEAVETHGVLRGSWMGIKRICRCNPWGGTGHDPVPPSRDKNDPGANCDCHRSSSEHQSPPRHDSGLMRKPA</sequence>
<proteinExistence type="inferred from homology"/>
<evidence type="ECO:0000313" key="3">
    <source>
        <dbReference type="EMBL" id="RBP41186.1"/>
    </source>
</evidence>
<keyword evidence="1" id="KW-1003">Cell membrane</keyword>
<name>A0A366HGX5_9BACT</name>
<dbReference type="PANTHER" id="PTHR33383">
    <property type="entry name" value="MEMBRANE PROTEIN INSERTION EFFICIENCY FACTOR-RELATED"/>
    <property type="match status" value="1"/>
</dbReference>
<feature type="compositionally biased region" description="Basic and acidic residues" evidence="2">
    <location>
        <begin position="77"/>
        <end position="111"/>
    </location>
</feature>
<dbReference type="EMBL" id="QNRR01000007">
    <property type="protein sequence ID" value="RBP41186.1"/>
    <property type="molecule type" value="Genomic_DNA"/>
</dbReference>
<keyword evidence="1" id="KW-0472">Membrane</keyword>
<comment type="subcellular location">
    <subcellularLocation>
        <location evidence="1">Cell membrane</location>
        <topology evidence="1">Peripheral membrane protein</topology>
        <orientation evidence="1">Cytoplasmic side</orientation>
    </subcellularLocation>
</comment>
<evidence type="ECO:0000256" key="1">
    <source>
        <dbReference type="HAMAP-Rule" id="MF_00386"/>
    </source>
</evidence>
<dbReference type="SMART" id="SM01234">
    <property type="entry name" value="Haemolytic"/>
    <property type="match status" value="1"/>
</dbReference>
<dbReference type="PANTHER" id="PTHR33383:SF1">
    <property type="entry name" value="MEMBRANE PROTEIN INSERTION EFFICIENCY FACTOR-RELATED"/>
    <property type="match status" value="1"/>
</dbReference>
<comment type="caution">
    <text evidence="3">The sequence shown here is derived from an EMBL/GenBank/DDBJ whole genome shotgun (WGS) entry which is preliminary data.</text>
</comment>
<dbReference type="NCBIfam" id="TIGR00278">
    <property type="entry name" value="membrane protein insertion efficiency factor YidD"/>
    <property type="match status" value="1"/>
</dbReference>
<dbReference type="InterPro" id="IPR002696">
    <property type="entry name" value="Membr_insert_effic_factor_YidD"/>
</dbReference>
<protein>
    <recommendedName>
        <fullName evidence="1">Putative membrane protein insertion efficiency factor</fullName>
    </recommendedName>
</protein>
<dbReference type="GO" id="GO:0005886">
    <property type="term" value="C:plasma membrane"/>
    <property type="evidence" value="ECO:0007669"/>
    <property type="project" value="UniProtKB-SubCell"/>
</dbReference>
<accession>A0A366HGX5</accession>
<dbReference type="RefSeq" id="WP_113959837.1">
    <property type="nucleotide sequence ID" value="NZ_QNRR01000007.1"/>
</dbReference>
<dbReference type="Proteomes" id="UP000253426">
    <property type="component" value="Unassembled WGS sequence"/>
</dbReference>
<dbReference type="HAMAP" id="MF_00386">
    <property type="entry name" value="UPF0161_YidD"/>
    <property type="match status" value="1"/>
</dbReference>
<comment type="function">
    <text evidence="1">Could be involved in insertion of integral membrane proteins into the membrane.</text>
</comment>
<keyword evidence="4" id="KW-1185">Reference proteome</keyword>
<dbReference type="OrthoDB" id="9801753at2"/>
<evidence type="ECO:0000256" key="2">
    <source>
        <dbReference type="SAM" id="MobiDB-lite"/>
    </source>
</evidence>
<reference evidence="3 4" key="1">
    <citation type="submission" date="2018-06" db="EMBL/GenBank/DDBJ databases">
        <title>Genomic Encyclopedia of Type Strains, Phase IV (KMG-IV): sequencing the most valuable type-strain genomes for metagenomic binning, comparative biology and taxonomic classification.</title>
        <authorList>
            <person name="Goeker M."/>
        </authorList>
    </citation>
    <scope>NUCLEOTIDE SEQUENCE [LARGE SCALE GENOMIC DNA]</scope>
    <source>
        <strain evidence="3 4">DSM 25532</strain>
    </source>
</reference>
<gene>
    <name evidence="3" type="ORF">DES53_10715</name>
</gene>
<dbReference type="AlphaFoldDB" id="A0A366HGX5"/>